<name>A0ABQ6GKI1_9BACL</name>
<feature type="transmembrane region" description="Helical" evidence="2">
    <location>
        <begin position="113"/>
        <end position="135"/>
    </location>
</feature>
<accession>A0ABQ6GKI1</accession>
<protein>
    <recommendedName>
        <fullName evidence="5">Zinc-finger domain-containing protein</fullName>
    </recommendedName>
</protein>
<keyword evidence="2" id="KW-0472">Membrane</keyword>
<keyword evidence="2" id="KW-0812">Transmembrane</keyword>
<feature type="region of interest" description="Disordered" evidence="1">
    <location>
        <begin position="147"/>
        <end position="170"/>
    </location>
</feature>
<evidence type="ECO:0000256" key="1">
    <source>
        <dbReference type="SAM" id="MobiDB-lite"/>
    </source>
</evidence>
<comment type="caution">
    <text evidence="3">The sequence shown here is derived from an EMBL/GenBank/DDBJ whole genome shotgun (WGS) entry which is preliminary data.</text>
</comment>
<organism evidence="3 4">
    <name type="scientific">Paenibacillus glycanilyticus</name>
    <dbReference type="NCBI Taxonomy" id="126569"/>
    <lineage>
        <taxon>Bacteria</taxon>
        <taxon>Bacillati</taxon>
        <taxon>Bacillota</taxon>
        <taxon>Bacilli</taxon>
        <taxon>Bacillales</taxon>
        <taxon>Paenibacillaceae</taxon>
        <taxon>Paenibacillus</taxon>
    </lineage>
</organism>
<keyword evidence="2" id="KW-1133">Transmembrane helix</keyword>
<reference evidence="3 4" key="1">
    <citation type="submission" date="2023-03" db="EMBL/GenBank/DDBJ databases">
        <title>Draft genome sequence of the bacteria which degrade cell wall of Tricholomamatutake.</title>
        <authorList>
            <person name="Konishi Y."/>
            <person name="Fukuta Y."/>
            <person name="Shirasaka N."/>
        </authorList>
    </citation>
    <scope>NUCLEOTIDE SEQUENCE [LARGE SCALE GENOMIC DNA]</scope>
    <source>
        <strain evidence="4">mu1</strain>
    </source>
</reference>
<evidence type="ECO:0000313" key="4">
    <source>
        <dbReference type="Proteomes" id="UP001157114"/>
    </source>
</evidence>
<proteinExistence type="predicted"/>
<keyword evidence="4" id="KW-1185">Reference proteome</keyword>
<dbReference type="RefSeq" id="WP_284242157.1">
    <property type="nucleotide sequence ID" value="NZ_BSSQ01000030.1"/>
</dbReference>
<evidence type="ECO:0000256" key="2">
    <source>
        <dbReference type="SAM" id="Phobius"/>
    </source>
</evidence>
<evidence type="ECO:0000313" key="3">
    <source>
        <dbReference type="EMBL" id="GLX71353.1"/>
    </source>
</evidence>
<evidence type="ECO:0008006" key="5">
    <source>
        <dbReference type="Google" id="ProtNLM"/>
    </source>
</evidence>
<gene>
    <name evidence="3" type="ORF">MU1_57030</name>
</gene>
<dbReference type="EMBL" id="BSSQ01000030">
    <property type="protein sequence ID" value="GLX71353.1"/>
    <property type="molecule type" value="Genomic_DNA"/>
</dbReference>
<sequence>MNKEEWNNHLTASELDAYVSDRLTEQKREEMEGHMAECEPCMLLFISAIEASEAGELASLPNMAAQANAKAAIPDMKQLGKRVIDVLLAESARKSPVMRAEPARRQSFLQRPAVHFAAAAAITLLLLGTGTFSGISAKLGELDSHAMPSEQTIEQGEEQPQEPTWSDRMVNRTSTWFDKLENDRFK</sequence>
<dbReference type="Proteomes" id="UP001157114">
    <property type="component" value="Unassembled WGS sequence"/>
</dbReference>